<accession>A0A9W7G875</accession>
<feature type="transmembrane region" description="Helical" evidence="2">
    <location>
        <begin position="253"/>
        <end position="272"/>
    </location>
</feature>
<keyword evidence="2" id="KW-1133">Transmembrane helix</keyword>
<proteinExistence type="predicted"/>
<keyword evidence="4" id="KW-1185">Reference proteome</keyword>
<dbReference type="Proteomes" id="UP001165065">
    <property type="component" value="Unassembled WGS sequence"/>
</dbReference>
<organism evidence="3 4">
    <name type="scientific">Triparma columacea</name>
    <dbReference type="NCBI Taxonomy" id="722753"/>
    <lineage>
        <taxon>Eukaryota</taxon>
        <taxon>Sar</taxon>
        <taxon>Stramenopiles</taxon>
        <taxon>Ochrophyta</taxon>
        <taxon>Bolidophyceae</taxon>
        <taxon>Parmales</taxon>
        <taxon>Triparmaceae</taxon>
        <taxon>Triparma</taxon>
    </lineage>
</organism>
<feature type="transmembrane region" description="Helical" evidence="2">
    <location>
        <begin position="104"/>
        <end position="124"/>
    </location>
</feature>
<dbReference type="EMBL" id="BRYA01000072">
    <property type="protein sequence ID" value="GMI37235.1"/>
    <property type="molecule type" value="Genomic_DNA"/>
</dbReference>
<feature type="transmembrane region" description="Helical" evidence="2">
    <location>
        <begin position="316"/>
        <end position="334"/>
    </location>
</feature>
<feature type="transmembrane region" description="Helical" evidence="2">
    <location>
        <begin position="46"/>
        <end position="65"/>
    </location>
</feature>
<reference evidence="4" key="1">
    <citation type="journal article" date="2023" name="Commun. Biol.">
        <title>Genome analysis of Parmales, the sister group of diatoms, reveals the evolutionary specialization of diatoms from phago-mixotrophs to photoautotrophs.</title>
        <authorList>
            <person name="Ban H."/>
            <person name="Sato S."/>
            <person name="Yoshikawa S."/>
            <person name="Yamada K."/>
            <person name="Nakamura Y."/>
            <person name="Ichinomiya M."/>
            <person name="Sato N."/>
            <person name="Blanc-Mathieu R."/>
            <person name="Endo H."/>
            <person name="Kuwata A."/>
            <person name="Ogata H."/>
        </authorList>
    </citation>
    <scope>NUCLEOTIDE SEQUENCE [LARGE SCALE GENOMIC DNA]</scope>
</reference>
<feature type="transmembrane region" description="Helical" evidence="2">
    <location>
        <begin position="411"/>
        <end position="434"/>
    </location>
</feature>
<dbReference type="AlphaFoldDB" id="A0A9W7G875"/>
<evidence type="ECO:0000313" key="3">
    <source>
        <dbReference type="EMBL" id="GMI37235.1"/>
    </source>
</evidence>
<feature type="transmembrane region" description="Helical" evidence="2">
    <location>
        <begin position="151"/>
        <end position="173"/>
    </location>
</feature>
<gene>
    <name evidence="3" type="ORF">TrCOL_g10036</name>
</gene>
<sequence length="922" mass="103475">MHKVSPSPHTTVVHASKGNRRGSIEDDVRSIISGLGKTSMWDGLTALKFTSIYVASGVLLAVLAFTEGSQYQIVLSTIVGGCQVMFIHTAFICNRGTQLFENKLTNNGFVGIVVLVGIANFFVWSQQDAKALEHDCGHADYYETFAEEKKINVLSMIGNICIPLYSLPLYYAWKRKTQELEEQHYHLIVSARRKNVKDPTETSNDEDELTAADEKTASSVNIDDYYNDGDEDLEKFTFEEYHKIYESKAIHRVYVGGIIFTSASCLGSDFGYLPRSVIPGSFSLVFLAICFTNFVLDGSSVRKRWILRRPRRNTAYLYICCTTLLIALNALTLLRDTMLESGVSDEEQGTYNRNGTSEIIDADSEDGANDWREIIASISITMFSILLVFLWETMAFKAATTETAGPIMFPLYFVIDITQTYLFLIVPFMSFKFWTILLCQEIMGAFRNCGGYEISLWYLQHIFGMKRPFPLSDLHTLEELITIAAVDTVAEALAAFSYFAFLIGAKIVGTDNIACLFEPRNDECSENVANLGEMAVTLGIVVLSRVVWFLIERIMFRSCVEKAARSKSSILVHEKSLRRRRASIKKSLSKLVSNTKAGNLTSLLNENCTNETALSDAKAYILDVLQERSEFWVSCNTSKLCNVTVHQYEGKEKLASCPWKKDSLTFMASVILKNCSIDDVLKSDLDFVGEAKENERISREILDAGDLTTLERERVLYQYNRTPFGMANTDAVIADKVEFLSPEEALLIGAPATWEGKEKNNDAYRNRGFVYGMHYTDCSPIGVKPGSFTRVTYVMSIDPSTTGFFPFYFIKKNISSVVASYIDKKGSKFDFAPEDFIRSFVDKMLIKVDADAVIGKVFTGSVNYLVWATVLVLGVVCVNGRQYRAIYENDVFWDKIDGTGIIDFENNITEIVNCSAVLFGLK</sequence>
<feature type="transmembrane region" description="Helical" evidence="2">
    <location>
        <begin position="374"/>
        <end position="391"/>
    </location>
</feature>
<dbReference type="OrthoDB" id="199393at2759"/>
<protein>
    <submittedName>
        <fullName evidence="3">Uncharacterized protein</fullName>
    </submittedName>
</protein>
<keyword evidence="2" id="KW-0472">Membrane</keyword>
<evidence type="ECO:0000256" key="1">
    <source>
        <dbReference type="SAM" id="MobiDB-lite"/>
    </source>
</evidence>
<evidence type="ECO:0000256" key="2">
    <source>
        <dbReference type="SAM" id="Phobius"/>
    </source>
</evidence>
<keyword evidence="2" id="KW-0812">Transmembrane</keyword>
<dbReference type="SUPFAM" id="SSF55961">
    <property type="entry name" value="Bet v1-like"/>
    <property type="match status" value="1"/>
</dbReference>
<evidence type="ECO:0000313" key="4">
    <source>
        <dbReference type="Proteomes" id="UP001165065"/>
    </source>
</evidence>
<feature type="transmembrane region" description="Helical" evidence="2">
    <location>
        <begin position="71"/>
        <end position="92"/>
    </location>
</feature>
<name>A0A9W7G875_9STRA</name>
<comment type="caution">
    <text evidence="3">The sequence shown here is derived from an EMBL/GenBank/DDBJ whole genome shotgun (WGS) entry which is preliminary data.</text>
</comment>
<feature type="transmembrane region" description="Helical" evidence="2">
    <location>
        <begin position="278"/>
        <end position="296"/>
    </location>
</feature>
<feature type="region of interest" description="Disordered" evidence="1">
    <location>
        <begin position="1"/>
        <end position="21"/>
    </location>
</feature>